<gene>
    <name evidence="9" type="ORF">J5837_06950</name>
</gene>
<sequence>MDLAQWQRLSPLLDELFELDAERRRAELARLRGEDPALADELERLLALEEGHEDFLSAPALSQTLGPASGDMIGPYRLLGLLGEGGMGLVWLAERADGLYRRRVALKLLRPGLANPDLRLRFSREREILAQLQHPHIARLLDAGIGGEGQPYLALEYVEGEPIIDYAKHHALSVEERLQLFLQVCDAVSHAHANLIVHRDLKPSNILVTPGGDVRLLDFGIAKLLHSEEPSPLDPRTEIRTFTLHYAAPEQVRGEPVTTMTDVYSLGVVLCELLAEARPYRLRRQGDAEWERAILEVEPMGPSTALMHIEGDTRPRKVLRKLARRLSGDLDNIVLRALAKKPEQRYASVEALALDIDRHLRGRPVMAKPQGFLYHARKYLVRHRWAIGLGAMVAAVLVAALVVSVMQARQAQREAARAQAMQSFVLGLFDNADSAQQGERFDLRAMLDAGERRGERELARQPLAHAELLGTMAQLRIGLGDYARAQALLDQQHRLLASVDGVPPSLRLQAATQQGRMAWLLGDSRRCLATMLPTLPLASRLQAQFGLPVAAYLSQLGRCQRSAGARLQARPLFLRAQAIRRELKDEVGQAETMGDLAALDAEMNRSGDAIAMLREALALLRNGVGDRHPLVIDLQRQLGNLYRLRGDTELALDTYTDALALAEDLHGPLHPMTLTVRRQQVAVLIDQGRFNDAAAQLRQLHVLTVQALGPQHRETGLSWNSLGIIAWERGDYAEAVADVSRAVAIWRSPDGAQQLPGGLYNLGMVLHSAGRDTEALSALNESRLLRVTQYGASSVLVGDTDRMIGEVLLAQGRMAEAGRRFERARALARIGYPEDHPRRLDAELSLAHFRARNGQAAQVLPTLDDFGQRDGKGSEGPKLRWRARAYAAEARCGMGQAARGRADLDALLGELRRLQPDGGVIPREVQAIRDACSQ</sequence>
<feature type="transmembrane region" description="Helical" evidence="7">
    <location>
        <begin position="385"/>
        <end position="406"/>
    </location>
</feature>
<dbReference type="PROSITE" id="PS00107">
    <property type="entry name" value="PROTEIN_KINASE_ATP"/>
    <property type="match status" value="1"/>
</dbReference>
<evidence type="ECO:0000259" key="8">
    <source>
        <dbReference type="PROSITE" id="PS50011"/>
    </source>
</evidence>
<dbReference type="Gene3D" id="1.10.510.10">
    <property type="entry name" value="Transferase(Phosphotransferase) domain 1"/>
    <property type="match status" value="1"/>
</dbReference>
<dbReference type="InterPro" id="IPR019734">
    <property type="entry name" value="TPR_rpt"/>
</dbReference>
<dbReference type="SMART" id="SM00028">
    <property type="entry name" value="TPR"/>
    <property type="match status" value="6"/>
</dbReference>
<dbReference type="SUPFAM" id="SSF48452">
    <property type="entry name" value="TPR-like"/>
    <property type="match status" value="2"/>
</dbReference>
<dbReference type="PANTHER" id="PTHR43289">
    <property type="entry name" value="MITOGEN-ACTIVATED PROTEIN KINASE KINASE KINASE 20-RELATED"/>
    <property type="match status" value="1"/>
</dbReference>
<keyword evidence="10" id="KW-1185">Reference proteome</keyword>
<evidence type="ECO:0000313" key="9">
    <source>
        <dbReference type="EMBL" id="MBP3984165.1"/>
    </source>
</evidence>
<name>A0A941ATL7_9GAMM</name>
<dbReference type="InterPro" id="IPR017441">
    <property type="entry name" value="Protein_kinase_ATP_BS"/>
</dbReference>
<dbReference type="InterPro" id="IPR011009">
    <property type="entry name" value="Kinase-like_dom_sf"/>
</dbReference>
<dbReference type="Gene3D" id="3.30.200.20">
    <property type="entry name" value="Phosphorylase Kinase, domain 1"/>
    <property type="match status" value="1"/>
</dbReference>
<keyword evidence="3 9" id="KW-0418">Kinase</keyword>
<feature type="domain" description="Protein kinase" evidence="8">
    <location>
        <begin position="76"/>
        <end position="366"/>
    </location>
</feature>
<dbReference type="SUPFAM" id="SSF56112">
    <property type="entry name" value="Protein kinase-like (PK-like)"/>
    <property type="match status" value="1"/>
</dbReference>
<feature type="binding site" evidence="6">
    <location>
        <position position="107"/>
    </location>
    <ligand>
        <name>ATP</name>
        <dbReference type="ChEBI" id="CHEBI:30616"/>
    </ligand>
</feature>
<dbReference type="EMBL" id="JAGKTC010000001">
    <property type="protein sequence ID" value="MBP3984165.1"/>
    <property type="molecule type" value="Genomic_DNA"/>
</dbReference>
<keyword evidence="1" id="KW-0808">Transferase</keyword>
<reference evidence="9" key="1">
    <citation type="journal article" date="2016" name="Int. J. Syst. Evol. Microbiol.">
        <title>Pseudoxanthomonas helianthi sp. nov., isolated from roots of Jerusalem artichoke (Helianthus tuberosus).</title>
        <authorList>
            <person name="Kittiwongwattana C."/>
            <person name="Thawai C."/>
        </authorList>
    </citation>
    <scope>NUCLEOTIDE SEQUENCE</scope>
    <source>
        <strain evidence="9">110414</strain>
    </source>
</reference>
<evidence type="ECO:0000256" key="1">
    <source>
        <dbReference type="ARBA" id="ARBA00022679"/>
    </source>
</evidence>
<dbReference type="Pfam" id="PF00069">
    <property type="entry name" value="Pkinase"/>
    <property type="match status" value="1"/>
</dbReference>
<dbReference type="InterPro" id="IPR011990">
    <property type="entry name" value="TPR-like_helical_dom_sf"/>
</dbReference>
<accession>A0A941ATL7</accession>
<evidence type="ECO:0000256" key="3">
    <source>
        <dbReference type="ARBA" id="ARBA00022777"/>
    </source>
</evidence>
<dbReference type="PANTHER" id="PTHR43289:SF34">
    <property type="entry name" value="SERINE_THREONINE-PROTEIN KINASE YBDM-RELATED"/>
    <property type="match status" value="1"/>
</dbReference>
<keyword evidence="4 6" id="KW-0067">ATP-binding</keyword>
<keyword evidence="7" id="KW-0472">Membrane</keyword>
<dbReference type="PROSITE" id="PS00108">
    <property type="entry name" value="PROTEIN_KINASE_ST"/>
    <property type="match status" value="1"/>
</dbReference>
<dbReference type="GO" id="GO:0005524">
    <property type="term" value="F:ATP binding"/>
    <property type="evidence" value="ECO:0007669"/>
    <property type="project" value="UniProtKB-UniRule"/>
</dbReference>
<comment type="caution">
    <text evidence="9">The sequence shown here is derived from an EMBL/GenBank/DDBJ whole genome shotgun (WGS) entry which is preliminary data.</text>
</comment>
<reference evidence="9" key="2">
    <citation type="submission" date="2021-03" db="EMBL/GenBank/DDBJ databases">
        <authorList>
            <person name="Cao W."/>
        </authorList>
    </citation>
    <scope>NUCLEOTIDE SEQUENCE</scope>
    <source>
        <strain evidence="9">110414</strain>
    </source>
</reference>
<evidence type="ECO:0000256" key="7">
    <source>
        <dbReference type="SAM" id="Phobius"/>
    </source>
</evidence>
<dbReference type="GO" id="GO:0004674">
    <property type="term" value="F:protein serine/threonine kinase activity"/>
    <property type="evidence" value="ECO:0007669"/>
    <property type="project" value="UniProtKB-KW"/>
</dbReference>
<keyword evidence="9" id="KW-0723">Serine/threonine-protein kinase</keyword>
<dbReference type="InterPro" id="IPR000719">
    <property type="entry name" value="Prot_kinase_dom"/>
</dbReference>
<keyword evidence="7" id="KW-1133">Transmembrane helix</keyword>
<keyword evidence="2 6" id="KW-0547">Nucleotide-binding</keyword>
<feature type="repeat" description="TPR" evidence="5">
    <location>
        <begin position="632"/>
        <end position="665"/>
    </location>
</feature>
<dbReference type="SMART" id="SM00220">
    <property type="entry name" value="S_TKc"/>
    <property type="match status" value="1"/>
</dbReference>
<dbReference type="Gene3D" id="1.25.40.10">
    <property type="entry name" value="Tetratricopeptide repeat domain"/>
    <property type="match status" value="2"/>
</dbReference>
<protein>
    <submittedName>
        <fullName evidence="9">Serine/threonine protein kinase</fullName>
    </submittedName>
</protein>
<dbReference type="InterPro" id="IPR008271">
    <property type="entry name" value="Ser/Thr_kinase_AS"/>
</dbReference>
<dbReference type="RefSeq" id="WP_210535949.1">
    <property type="nucleotide sequence ID" value="NZ_JAGKTC010000001.1"/>
</dbReference>
<evidence type="ECO:0000256" key="4">
    <source>
        <dbReference type="ARBA" id="ARBA00022840"/>
    </source>
</evidence>
<evidence type="ECO:0000256" key="5">
    <source>
        <dbReference type="PROSITE-ProRule" id="PRU00339"/>
    </source>
</evidence>
<evidence type="ECO:0000256" key="6">
    <source>
        <dbReference type="PROSITE-ProRule" id="PRU10141"/>
    </source>
</evidence>
<keyword evidence="7" id="KW-0812">Transmembrane</keyword>
<evidence type="ECO:0000313" key="10">
    <source>
        <dbReference type="Proteomes" id="UP000673447"/>
    </source>
</evidence>
<evidence type="ECO:0000256" key="2">
    <source>
        <dbReference type="ARBA" id="ARBA00022741"/>
    </source>
</evidence>
<keyword evidence="5" id="KW-0802">TPR repeat</keyword>
<proteinExistence type="predicted"/>
<dbReference type="CDD" id="cd14014">
    <property type="entry name" value="STKc_PknB_like"/>
    <property type="match status" value="1"/>
</dbReference>
<dbReference type="AlphaFoldDB" id="A0A941ATL7"/>
<organism evidence="9 10">
    <name type="scientific">Pseudoxanthomonas helianthi</name>
    <dbReference type="NCBI Taxonomy" id="1453541"/>
    <lineage>
        <taxon>Bacteria</taxon>
        <taxon>Pseudomonadati</taxon>
        <taxon>Pseudomonadota</taxon>
        <taxon>Gammaproteobacteria</taxon>
        <taxon>Lysobacterales</taxon>
        <taxon>Lysobacteraceae</taxon>
        <taxon>Pseudoxanthomonas</taxon>
    </lineage>
</organism>
<dbReference type="PROSITE" id="PS50005">
    <property type="entry name" value="TPR"/>
    <property type="match status" value="1"/>
</dbReference>
<dbReference type="Proteomes" id="UP000673447">
    <property type="component" value="Unassembled WGS sequence"/>
</dbReference>
<dbReference type="PROSITE" id="PS50011">
    <property type="entry name" value="PROTEIN_KINASE_DOM"/>
    <property type="match status" value="1"/>
</dbReference>
<dbReference type="Pfam" id="PF13424">
    <property type="entry name" value="TPR_12"/>
    <property type="match status" value="3"/>
</dbReference>